<evidence type="ECO:0000256" key="1">
    <source>
        <dbReference type="SAM" id="MobiDB-lite"/>
    </source>
</evidence>
<sequence length="107" mass="11397">MTLLRTGVYSLRHASTTSVLFSSQRVRVMSARAYNSHAGSSGSATKPTTGTSNSGTSGLDPDKIKGPGGLTMTQIAKMVQESRAKDLEHMAKKQQQQQQQSSKGSKP</sequence>
<gene>
    <name evidence="2" type="ORF">BGZ80_003419</name>
</gene>
<feature type="compositionally biased region" description="Basic and acidic residues" evidence="1">
    <location>
        <begin position="80"/>
        <end position="91"/>
    </location>
</feature>
<name>A0A9P6T3D6_9FUNG</name>
<feature type="region of interest" description="Disordered" evidence="1">
    <location>
        <begin position="33"/>
        <end position="107"/>
    </location>
</feature>
<feature type="compositionally biased region" description="Low complexity" evidence="1">
    <location>
        <begin position="93"/>
        <end position="107"/>
    </location>
</feature>
<dbReference type="EMBL" id="JAAAID010000190">
    <property type="protein sequence ID" value="KAG0020887.1"/>
    <property type="molecule type" value="Genomic_DNA"/>
</dbReference>
<dbReference type="Proteomes" id="UP000703661">
    <property type="component" value="Unassembled WGS sequence"/>
</dbReference>
<dbReference type="AlphaFoldDB" id="A0A9P6T3D6"/>
<organism evidence="2 3">
    <name type="scientific">Entomortierella chlamydospora</name>
    <dbReference type="NCBI Taxonomy" id="101097"/>
    <lineage>
        <taxon>Eukaryota</taxon>
        <taxon>Fungi</taxon>
        <taxon>Fungi incertae sedis</taxon>
        <taxon>Mucoromycota</taxon>
        <taxon>Mortierellomycotina</taxon>
        <taxon>Mortierellomycetes</taxon>
        <taxon>Mortierellales</taxon>
        <taxon>Mortierellaceae</taxon>
        <taxon>Entomortierella</taxon>
    </lineage>
</organism>
<evidence type="ECO:0000313" key="2">
    <source>
        <dbReference type="EMBL" id="KAG0020887.1"/>
    </source>
</evidence>
<evidence type="ECO:0000313" key="3">
    <source>
        <dbReference type="Proteomes" id="UP000703661"/>
    </source>
</evidence>
<accession>A0A9P6T3D6</accession>
<comment type="caution">
    <text evidence="2">The sequence shown here is derived from an EMBL/GenBank/DDBJ whole genome shotgun (WGS) entry which is preliminary data.</text>
</comment>
<feature type="compositionally biased region" description="Low complexity" evidence="1">
    <location>
        <begin position="48"/>
        <end position="58"/>
    </location>
</feature>
<protein>
    <submittedName>
        <fullName evidence="2">Uncharacterized protein</fullName>
    </submittedName>
</protein>
<keyword evidence="3" id="KW-1185">Reference proteome</keyword>
<dbReference type="OrthoDB" id="2396745at2759"/>
<proteinExistence type="predicted"/>
<reference evidence="2" key="1">
    <citation type="journal article" date="2020" name="Fungal Divers.">
        <title>Resolving the Mortierellaceae phylogeny through synthesis of multi-gene phylogenetics and phylogenomics.</title>
        <authorList>
            <person name="Vandepol N."/>
            <person name="Liber J."/>
            <person name="Desiro A."/>
            <person name="Na H."/>
            <person name="Kennedy M."/>
            <person name="Barry K."/>
            <person name="Grigoriev I.V."/>
            <person name="Miller A.N."/>
            <person name="O'Donnell K."/>
            <person name="Stajich J.E."/>
            <person name="Bonito G."/>
        </authorList>
    </citation>
    <scope>NUCLEOTIDE SEQUENCE</scope>
    <source>
        <strain evidence="2">NRRL 2769</strain>
    </source>
</reference>
<feature type="compositionally biased region" description="Polar residues" evidence="1">
    <location>
        <begin position="37"/>
        <end position="47"/>
    </location>
</feature>